<evidence type="ECO:0000256" key="1">
    <source>
        <dbReference type="SAM" id="MobiDB-lite"/>
    </source>
</evidence>
<proteinExistence type="predicted"/>
<evidence type="ECO:0000313" key="3">
    <source>
        <dbReference type="Proteomes" id="UP001501004"/>
    </source>
</evidence>
<organism evidence="2 3">
    <name type="scientific">Leifsonella bigeumensis</name>
    <dbReference type="NCBI Taxonomy" id="433643"/>
    <lineage>
        <taxon>Bacteria</taxon>
        <taxon>Bacillati</taxon>
        <taxon>Actinomycetota</taxon>
        <taxon>Actinomycetes</taxon>
        <taxon>Micrococcales</taxon>
        <taxon>Microbacteriaceae</taxon>
        <taxon>Leifsonella</taxon>
    </lineage>
</organism>
<protein>
    <submittedName>
        <fullName evidence="2">Uncharacterized protein</fullName>
    </submittedName>
</protein>
<dbReference type="RefSeq" id="WP_344754661.1">
    <property type="nucleotide sequence ID" value="NZ_BAABAE010000003.1"/>
</dbReference>
<dbReference type="EMBL" id="BAABAE010000003">
    <property type="protein sequence ID" value="GAA3737429.1"/>
    <property type="molecule type" value="Genomic_DNA"/>
</dbReference>
<sequence length="111" mass="12416">MKRKKPKPVQQFPVMDGGGPAPREEQIAGIVAMVWSDAHVYHQDVEKLLREWLDTEQCIVKDEEFAILLSKAHGEFARVASTDGTDGPSCPAYALVECLYRDVEQLERASS</sequence>
<name>A0ABP7FH03_9MICO</name>
<dbReference type="Proteomes" id="UP001501004">
    <property type="component" value="Unassembled WGS sequence"/>
</dbReference>
<comment type="caution">
    <text evidence="2">The sequence shown here is derived from an EMBL/GenBank/DDBJ whole genome shotgun (WGS) entry which is preliminary data.</text>
</comment>
<accession>A0ABP7FH03</accession>
<feature type="region of interest" description="Disordered" evidence="1">
    <location>
        <begin position="1"/>
        <end position="20"/>
    </location>
</feature>
<keyword evidence="3" id="KW-1185">Reference proteome</keyword>
<gene>
    <name evidence="2" type="ORF">GCM10022239_11470</name>
</gene>
<evidence type="ECO:0000313" key="2">
    <source>
        <dbReference type="EMBL" id="GAA3737429.1"/>
    </source>
</evidence>
<reference evidence="3" key="1">
    <citation type="journal article" date="2019" name="Int. J. Syst. Evol. Microbiol.">
        <title>The Global Catalogue of Microorganisms (GCM) 10K type strain sequencing project: providing services to taxonomists for standard genome sequencing and annotation.</title>
        <authorList>
            <consortium name="The Broad Institute Genomics Platform"/>
            <consortium name="The Broad Institute Genome Sequencing Center for Infectious Disease"/>
            <person name="Wu L."/>
            <person name="Ma J."/>
        </authorList>
    </citation>
    <scope>NUCLEOTIDE SEQUENCE [LARGE SCALE GENOMIC DNA]</scope>
    <source>
        <strain evidence="3">JCM 16949</strain>
    </source>
</reference>